<sequence>MVKPLVARWVVVTGDVVGSRRLEPRERLRDALEEALARFNQRWAHDLAVPFSLSAGDEVQGVVRPGPGAFAAVRRLRAELRRAPLAPGVRLRVGIGWGAIDTPFSAARSWEMDGEAFHLARQALAAAEAAQGRRGGAVEATRFAGPDGRHTAWVNVVLTLLDAILERWTAEQWEAVAAYERLGTYAAAAGELGVAPQNVQKRCAAARWPTVRGAERFLGETLEQALSDGEVHPTEGDP</sequence>
<dbReference type="Proteomes" id="UP001333102">
    <property type="component" value="Chromosome"/>
</dbReference>
<evidence type="ECO:0000313" key="1">
    <source>
        <dbReference type="EMBL" id="WRP15522.1"/>
    </source>
</evidence>
<gene>
    <name evidence="1" type="ORF">VLY81_04985</name>
</gene>
<proteinExistence type="predicted"/>
<accession>A0ABZ1BRT8</accession>
<dbReference type="InterPro" id="IPR032580">
    <property type="entry name" value="SatD"/>
</dbReference>
<protein>
    <submittedName>
        <fullName evidence="1">SatD family protein</fullName>
    </submittedName>
</protein>
<organism evidence="1 2">
    <name type="scientific">Geochorda subterranea</name>
    <dbReference type="NCBI Taxonomy" id="3109564"/>
    <lineage>
        <taxon>Bacteria</taxon>
        <taxon>Bacillati</taxon>
        <taxon>Bacillota</taxon>
        <taxon>Limnochordia</taxon>
        <taxon>Limnochordales</taxon>
        <taxon>Geochordaceae</taxon>
        <taxon>Geochorda</taxon>
    </lineage>
</organism>
<reference evidence="2" key="1">
    <citation type="submission" date="2023-12" db="EMBL/GenBank/DDBJ databases">
        <title>Novel isolates from deep terrestrial aquifers shed light on the physiology and ecology of the class Limnochordia.</title>
        <authorList>
            <person name="Karnachuk O.V."/>
            <person name="Lukina A.P."/>
            <person name="Avakyan M.R."/>
            <person name="Kadnikov V."/>
            <person name="Begmatov S."/>
            <person name="Beletsky A.V."/>
            <person name="Mardanov A.V."/>
            <person name="Ravin N.V."/>
        </authorList>
    </citation>
    <scope>NUCLEOTIDE SEQUENCE [LARGE SCALE GENOMIC DNA]</scope>
    <source>
        <strain evidence="2">LN</strain>
    </source>
</reference>
<dbReference type="Pfam" id="PF16264">
    <property type="entry name" value="SatD"/>
    <property type="match status" value="1"/>
</dbReference>
<name>A0ABZ1BRT8_9FIRM</name>
<keyword evidence="2" id="KW-1185">Reference proteome</keyword>
<dbReference type="RefSeq" id="WP_324669930.1">
    <property type="nucleotide sequence ID" value="NZ_CP141614.1"/>
</dbReference>
<dbReference type="EMBL" id="CP141614">
    <property type="protein sequence ID" value="WRP15522.1"/>
    <property type="molecule type" value="Genomic_DNA"/>
</dbReference>
<evidence type="ECO:0000313" key="2">
    <source>
        <dbReference type="Proteomes" id="UP001333102"/>
    </source>
</evidence>